<reference evidence="2 3" key="1">
    <citation type="submission" date="2016-04" db="EMBL/GenBank/DDBJ databases">
        <title>ATOL: Assembling a taxonomically balanced genome-scale reconstruction of the evolutionary history of the Enterobacteriaceae.</title>
        <authorList>
            <person name="Plunkett G.III."/>
            <person name="Neeno-Eckwall E.C."/>
            <person name="Glasner J.D."/>
            <person name="Perna N.T."/>
        </authorList>
    </citation>
    <scope>NUCLEOTIDE SEQUENCE [LARGE SCALE GENOMIC DNA]</scope>
    <source>
        <strain evidence="2 3">ATCC 19692</strain>
    </source>
</reference>
<keyword evidence="1" id="KW-0732">Signal</keyword>
<dbReference type="RefSeq" id="WP_066752838.1">
    <property type="nucleotide sequence ID" value="NZ_LXEN01000151.1"/>
</dbReference>
<comment type="caution">
    <text evidence="2">The sequence shown here is derived from an EMBL/GenBank/DDBJ whole genome shotgun (WGS) entry which is preliminary data.</text>
</comment>
<feature type="signal peptide" evidence="1">
    <location>
        <begin position="1"/>
        <end position="19"/>
    </location>
</feature>
<accession>A0A198FCY4</accession>
<gene>
    <name evidence="2" type="ORF">M983_3003</name>
</gene>
<dbReference type="PROSITE" id="PS51257">
    <property type="entry name" value="PROKAR_LIPOPROTEIN"/>
    <property type="match status" value="1"/>
</dbReference>
<name>A0A198FCY4_9GAMM</name>
<sequence>MKFKYILGVCLTLVFMLTACDHTEKSSDNLKLAPFGLQWEMNINNFKTQTNYSFNIKDDQSVCPLVILETKKLNNGFNNEGQIYKLLFLPENSKTEINGLIGIEYSFSTENKSLFKITKEDIFKNLNDRYGSSIFDKENNTYKYEDEYSYINLAVDESDKKSYIFLFNYYKPILNPNMDIISKEMTSDCEKERNPL</sequence>
<evidence type="ECO:0000256" key="1">
    <source>
        <dbReference type="SAM" id="SignalP"/>
    </source>
</evidence>
<proteinExistence type="predicted"/>
<organism evidence="2 3">
    <name type="scientific">Proteus myxofaciens ATCC 19692</name>
    <dbReference type="NCBI Taxonomy" id="1354337"/>
    <lineage>
        <taxon>Bacteria</taxon>
        <taxon>Pseudomonadati</taxon>
        <taxon>Pseudomonadota</taxon>
        <taxon>Gammaproteobacteria</taxon>
        <taxon>Enterobacterales</taxon>
        <taxon>Morganellaceae</taxon>
        <taxon>Proteus</taxon>
    </lineage>
</organism>
<evidence type="ECO:0008006" key="4">
    <source>
        <dbReference type="Google" id="ProtNLM"/>
    </source>
</evidence>
<dbReference type="Proteomes" id="UP000094023">
    <property type="component" value="Unassembled WGS sequence"/>
</dbReference>
<dbReference type="STRING" id="1354337.M983_3003"/>
<protein>
    <recommendedName>
        <fullName evidence="4">Lipoprotein</fullName>
    </recommendedName>
</protein>
<dbReference type="AlphaFoldDB" id="A0A198FCY4"/>
<evidence type="ECO:0000313" key="2">
    <source>
        <dbReference type="EMBL" id="OAT22136.1"/>
    </source>
</evidence>
<dbReference type="EMBL" id="LXEN01000151">
    <property type="protein sequence ID" value="OAT22136.1"/>
    <property type="molecule type" value="Genomic_DNA"/>
</dbReference>
<keyword evidence="3" id="KW-1185">Reference proteome</keyword>
<evidence type="ECO:0000313" key="3">
    <source>
        <dbReference type="Proteomes" id="UP000094023"/>
    </source>
</evidence>
<feature type="chain" id="PRO_5008278768" description="Lipoprotein" evidence="1">
    <location>
        <begin position="20"/>
        <end position="196"/>
    </location>
</feature>